<keyword evidence="2" id="KW-1185">Reference proteome</keyword>
<dbReference type="Proteomes" id="UP001497516">
    <property type="component" value="Chromosome 3"/>
</dbReference>
<gene>
    <name evidence="1" type="ORF">LTRI10_LOCUS18817</name>
</gene>
<accession>A0AAV2DUB6</accession>
<sequence length="118" mass="13214">MESERRMLGRGFWWWRDSGMEAEARLGRGFWWWRGGRRQADWGSGVGMGSGDEEWRRDWRGGGDGKWDWEMRNVSGKKREGSGLAGFRNGGGSSPQQRVLVVAGRPSPGRLGVAESGV</sequence>
<evidence type="ECO:0000313" key="1">
    <source>
        <dbReference type="EMBL" id="CAL1377147.1"/>
    </source>
</evidence>
<protein>
    <submittedName>
        <fullName evidence="1">Uncharacterized protein</fullName>
    </submittedName>
</protein>
<name>A0AAV2DUB6_9ROSI</name>
<evidence type="ECO:0000313" key="2">
    <source>
        <dbReference type="Proteomes" id="UP001497516"/>
    </source>
</evidence>
<dbReference type="EMBL" id="OZ034816">
    <property type="protein sequence ID" value="CAL1377147.1"/>
    <property type="molecule type" value="Genomic_DNA"/>
</dbReference>
<organism evidence="1 2">
    <name type="scientific">Linum trigynum</name>
    <dbReference type="NCBI Taxonomy" id="586398"/>
    <lineage>
        <taxon>Eukaryota</taxon>
        <taxon>Viridiplantae</taxon>
        <taxon>Streptophyta</taxon>
        <taxon>Embryophyta</taxon>
        <taxon>Tracheophyta</taxon>
        <taxon>Spermatophyta</taxon>
        <taxon>Magnoliopsida</taxon>
        <taxon>eudicotyledons</taxon>
        <taxon>Gunneridae</taxon>
        <taxon>Pentapetalae</taxon>
        <taxon>rosids</taxon>
        <taxon>fabids</taxon>
        <taxon>Malpighiales</taxon>
        <taxon>Linaceae</taxon>
        <taxon>Linum</taxon>
    </lineage>
</organism>
<dbReference type="AlphaFoldDB" id="A0AAV2DUB6"/>
<reference evidence="1 2" key="1">
    <citation type="submission" date="2024-04" db="EMBL/GenBank/DDBJ databases">
        <authorList>
            <person name="Fracassetti M."/>
        </authorList>
    </citation>
    <scope>NUCLEOTIDE SEQUENCE [LARGE SCALE GENOMIC DNA]</scope>
</reference>
<proteinExistence type="predicted"/>